<dbReference type="EMBL" id="BMAV01013619">
    <property type="protein sequence ID" value="GFY61382.1"/>
    <property type="molecule type" value="Genomic_DNA"/>
</dbReference>
<evidence type="ECO:0000313" key="4">
    <source>
        <dbReference type="EMBL" id="GFY61382.1"/>
    </source>
</evidence>
<gene>
    <name evidence="4" type="primary">nAChRbeta1</name>
    <name evidence="4" type="ORF">TNIN_432011</name>
</gene>
<keyword evidence="2" id="KW-1133">Transmembrane helix</keyword>
<dbReference type="OrthoDB" id="5975154at2759"/>
<evidence type="ECO:0000256" key="1">
    <source>
        <dbReference type="SAM" id="MobiDB-lite"/>
    </source>
</evidence>
<keyword evidence="2" id="KW-0812">Transmembrane</keyword>
<dbReference type="SUPFAM" id="SSF90112">
    <property type="entry name" value="Neurotransmitter-gated ion-channel transmembrane pore"/>
    <property type="match status" value="1"/>
</dbReference>
<keyword evidence="2" id="KW-0472">Membrane</keyword>
<sequence>MHCSLGDRDRHLFLHHDSAQDAFLHREFDPPHGADLFPLHPRLLPARRGRRESDVGHLHPAVPGRVPVACLQNPAPHLTRVAPHRQVPALHLPHEHRLHPSHRDHHQLELQGPQDTQNAQLDPRGLPPIPSHHAHDEASQEDASALDDGPARGIPSALPSFPPPAEEQSGAPGRAPSQLHQHLRSEDEYIQIREDWKYVAMVIDRLQLYIFFLVTAAGTVGILLDAPHIFQYVDQDAIIEMHKGKASR</sequence>
<keyword evidence="4" id="KW-0675">Receptor</keyword>
<protein>
    <submittedName>
        <fullName evidence="4">Acetylcholine receptor subunit beta-like 1</fullName>
    </submittedName>
</protein>
<reference evidence="4" key="1">
    <citation type="submission" date="2020-08" db="EMBL/GenBank/DDBJ databases">
        <title>Multicomponent nature underlies the extraordinary mechanical properties of spider dragline silk.</title>
        <authorList>
            <person name="Kono N."/>
            <person name="Nakamura H."/>
            <person name="Mori M."/>
            <person name="Yoshida Y."/>
            <person name="Ohtoshi R."/>
            <person name="Malay A.D."/>
            <person name="Moran D.A.P."/>
            <person name="Tomita M."/>
            <person name="Numata K."/>
            <person name="Arakawa K."/>
        </authorList>
    </citation>
    <scope>NUCLEOTIDE SEQUENCE</scope>
</reference>
<dbReference type="InterPro" id="IPR006029">
    <property type="entry name" value="Neurotrans-gated_channel_TM"/>
</dbReference>
<evidence type="ECO:0000259" key="3">
    <source>
        <dbReference type="Pfam" id="PF02932"/>
    </source>
</evidence>
<organism evidence="4 5">
    <name type="scientific">Trichonephila inaurata madagascariensis</name>
    <dbReference type="NCBI Taxonomy" id="2747483"/>
    <lineage>
        <taxon>Eukaryota</taxon>
        <taxon>Metazoa</taxon>
        <taxon>Ecdysozoa</taxon>
        <taxon>Arthropoda</taxon>
        <taxon>Chelicerata</taxon>
        <taxon>Arachnida</taxon>
        <taxon>Araneae</taxon>
        <taxon>Araneomorphae</taxon>
        <taxon>Entelegynae</taxon>
        <taxon>Araneoidea</taxon>
        <taxon>Nephilidae</taxon>
        <taxon>Trichonephila</taxon>
        <taxon>Trichonephila inaurata</taxon>
    </lineage>
</organism>
<keyword evidence="5" id="KW-1185">Reference proteome</keyword>
<dbReference type="GO" id="GO:0006811">
    <property type="term" value="P:monoatomic ion transport"/>
    <property type="evidence" value="ECO:0007669"/>
    <property type="project" value="InterPro"/>
</dbReference>
<evidence type="ECO:0000256" key="2">
    <source>
        <dbReference type="SAM" id="Phobius"/>
    </source>
</evidence>
<dbReference type="InterPro" id="IPR038050">
    <property type="entry name" value="Neuro_actylchol_rec"/>
</dbReference>
<name>A0A8X7CCK6_9ARAC</name>
<dbReference type="AlphaFoldDB" id="A0A8X7CCK6"/>
<dbReference type="Pfam" id="PF02932">
    <property type="entry name" value="Neur_chan_memb"/>
    <property type="match status" value="1"/>
</dbReference>
<feature type="domain" description="Neurotransmitter-gated ion-channel transmembrane" evidence="3">
    <location>
        <begin position="156"/>
        <end position="222"/>
    </location>
</feature>
<dbReference type="GO" id="GO:0016020">
    <property type="term" value="C:membrane"/>
    <property type="evidence" value="ECO:0007669"/>
    <property type="project" value="InterPro"/>
</dbReference>
<dbReference type="Gene3D" id="1.20.58.390">
    <property type="entry name" value="Neurotransmitter-gated ion-channel transmembrane domain"/>
    <property type="match status" value="1"/>
</dbReference>
<comment type="caution">
    <text evidence="4">The sequence shown here is derived from an EMBL/GenBank/DDBJ whole genome shotgun (WGS) entry which is preliminary data.</text>
</comment>
<feature type="region of interest" description="Disordered" evidence="1">
    <location>
        <begin position="99"/>
        <end position="179"/>
    </location>
</feature>
<dbReference type="Proteomes" id="UP000886998">
    <property type="component" value="Unassembled WGS sequence"/>
</dbReference>
<dbReference type="InterPro" id="IPR036719">
    <property type="entry name" value="Neuro-gated_channel_TM_sf"/>
</dbReference>
<feature type="transmembrane region" description="Helical" evidence="2">
    <location>
        <begin position="206"/>
        <end position="224"/>
    </location>
</feature>
<proteinExistence type="predicted"/>
<accession>A0A8X7CCK6</accession>
<evidence type="ECO:0000313" key="5">
    <source>
        <dbReference type="Proteomes" id="UP000886998"/>
    </source>
</evidence>